<feature type="region of interest" description="Disordered" evidence="1">
    <location>
        <begin position="1"/>
        <end position="75"/>
    </location>
</feature>
<dbReference type="AlphaFoldDB" id="A0ABD0JIE0"/>
<evidence type="ECO:0000313" key="3">
    <source>
        <dbReference type="EMBL" id="KAK7474495.1"/>
    </source>
</evidence>
<feature type="transmembrane region" description="Helical" evidence="2">
    <location>
        <begin position="94"/>
        <end position="113"/>
    </location>
</feature>
<keyword evidence="2" id="KW-0472">Membrane</keyword>
<keyword evidence="2" id="KW-1133">Transmembrane helix</keyword>
<organism evidence="3 4">
    <name type="scientific">Batillaria attramentaria</name>
    <dbReference type="NCBI Taxonomy" id="370345"/>
    <lineage>
        <taxon>Eukaryota</taxon>
        <taxon>Metazoa</taxon>
        <taxon>Spiralia</taxon>
        <taxon>Lophotrochozoa</taxon>
        <taxon>Mollusca</taxon>
        <taxon>Gastropoda</taxon>
        <taxon>Caenogastropoda</taxon>
        <taxon>Sorbeoconcha</taxon>
        <taxon>Cerithioidea</taxon>
        <taxon>Batillariidae</taxon>
        <taxon>Batillaria</taxon>
    </lineage>
</organism>
<reference evidence="3 4" key="1">
    <citation type="journal article" date="2023" name="Sci. Data">
        <title>Genome assembly of the Korean intertidal mud-creeper Batillaria attramentaria.</title>
        <authorList>
            <person name="Patra A.K."/>
            <person name="Ho P.T."/>
            <person name="Jun S."/>
            <person name="Lee S.J."/>
            <person name="Kim Y."/>
            <person name="Won Y.J."/>
        </authorList>
    </citation>
    <scope>NUCLEOTIDE SEQUENCE [LARGE SCALE GENOMIC DNA]</scope>
    <source>
        <strain evidence="3">Wonlab-2016</strain>
    </source>
</reference>
<accession>A0ABD0JIE0</accession>
<keyword evidence="2" id="KW-0812">Transmembrane</keyword>
<keyword evidence="4" id="KW-1185">Reference proteome</keyword>
<evidence type="ECO:0000256" key="1">
    <source>
        <dbReference type="SAM" id="MobiDB-lite"/>
    </source>
</evidence>
<gene>
    <name evidence="3" type="ORF">BaRGS_00034249</name>
</gene>
<evidence type="ECO:0000256" key="2">
    <source>
        <dbReference type="SAM" id="Phobius"/>
    </source>
</evidence>
<protein>
    <submittedName>
        <fullName evidence="3">Uncharacterized protein</fullName>
    </submittedName>
</protein>
<comment type="caution">
    <text evidence="3">The sequence shown here is derived from an EMBL/GenBank/DDBJ whole genome shotgun (WGS) entry which is preliminary data.</text>
</comment>
<sequence>MASLISLKLTNNAPQREKSESSDTQLNQENRPSHTPYEQQTGEPSPELLVEVDGKDSHGDGVTSSGAESGPQLSVRRYRGQCLQPGRAVRLIKLTTYVLLTCAYFVYFTLALVRR</sequence>
<name>A0ABD0JIE0_9CAEN</name>
<proteinExistence type="predicted"/>
<evidence type="ECO:0000313" key="4">
    <source>
        <dbReference type="Proteomes" id="UP001519460"/>
    </source>
</evidence>
<dbReference type="EMBL" id="JACVVK020000435">
    <property type="protein sequence ID" value="KAK7474495.1"/>
    <property type="molecule type" value="Genomic_DNA"/>
</dbReference>
<dbReference type="Proteomes" id="UP001519460">
    <property type="component" value="Unassembled WGS sequence"/>
</dbReference>